<gene>
    <name evidence="3" type="ORF">SCARR_02264</name>
</gene>
<sequence>MHLKITYNSFTMKNKIFPNVFKLLLLLSLVACSTVSDKSDPTDPAMGEMLVIGEAEYLYVNEAACTYDARIDTGATTCSIHAEDIAPFERDDEQWIKFTLVNPGTKERTEITEKLVRVVTIKQHESDSVKRYVVLLKVFIGRQMRTFEFTLADRSDYSYPLLVGRNLLRGHALVDVSQSYTLSKPGKQTIEQSMAK</sequence>
<accession>A0A6C2UJZ7</accession>
<dbReference type="PANTHER" id="PTHR38037">
    <property type="entry name" value="ZN_PROTEASE DOMAIN-CONTAINING PROTEIN"/>
    <property type="match status" value="1"/>
</dbReference>
<evidence type="ECO:0000256" key="1">
    <source>
        <dbReference type="SAM" id="SignalP"/>
    </source>
</evidence>
<feature type="chain" id="PRO_5025368811" description="Retropepsin-like aspartic endopeptidase domain-containing protein" evidence="1">
    <location>
        <begin position="34"/>
        <end position="196"/>
    </location>
</feature>
<dbReference type="PANTHER" id="PTHR38037:SF2">
    <property type="entry name" value="ATP-DEPENDENT ZINC PROTEASE DOMAIN-CONTAINING PROTEIN-RELATED"/>
    <property type="match status" value="1"/>
</dbReference>
<dbReference type="InterPro" id="IPR008503">
    <property type="entry name" value="Asp_endopeptidase"/>
</dbReference>
<protein>
    <recommendedName>
        <fullName evidence="2">Retropepsin-like aspartic endopeptidase domain-containing protein</fullName>
    </recommendedName>
</protein>
<dbReference type="SUPFAM" id="SSF50630">
    <property type="entry name" value="Acid proteases"/>
    <property type="match status" value="1"/>
</dbReference>
<organism evidence="3 4">
    <name type="scientific">Pontiella sulfatireligans</name>
    <dbReference type="NCBI Taxonomy" id="2750658"/>
    <lineage>
        <taxon>Bacteria</taxon>
        <taxon>Pseudomonadati</taxon>
        <taxon>Kiritimatiellota</taxon>
        <taxon>Kiritimatiellia</taxon>
        <taxon>Kiritimatiellales</taxon>
        <taxon>Pontiellaceae</taxon>
        <taxon>Pontiella</taxon>
    </lineage>
</organism>
<name>A0A6C2UJZ7_9BACT</name>
<dbReference type="InterPro" id="IPR021109">
    <property type="entry name" value="Peptidase_aspartic_dom_sf"/>
</dbReference>
<evidence type="ECO:0000259" key="2">
    <source>
        <dbReference type="Pfam" id="PF05618"/>
    </source>
</evidence>
<dbReference type="Proteomes" id="UP000346198">
    <property type="component" value="Unassembled WGS sequence"/>
</dbReference>
<dbReference type="Gene3D" id="2.40.70.10">
    <property type="entry name" value="Acid Proteases"/>
    <property type="match status" value="1"/>
</dbReference>
<evidence type="ECO:0000313" key="4">
    <source>
        <dbReference type="Proteomes" id="UP000346198"/>
    </source>
</evidence>
<reference evidence="3 4" key="1">
    <citation type="submission" date="2019-04" db="EMBL/GenBank/DDBJ databases">
        <authorList>
            <person name="Van Vliet M D."/>
        </authorList>
    </citation>
    <scope>NUCLEOTIDE SEQUENCE [LARGE SCALE GENOMIC DNA]</scope>
    <source>
        <strain evidence="3 4">F21</strain>
    </source>
</reference>
<feature type="signal peptide" evidence="1">
    <location>
        <begin position="1"/>
        <end position="33"/>
    </location>
</feature>
<keyword evidence="4" id="KW-1185">Reference proteome</keyword>
<feature type="domain" description="Retropepsin-like aspartic endopeptidase" evidence="2">
    <location>
        <begin position="51"/>
        <end position="184"/>
    </location>
</feature>
<dbReference type="Pfam" id="PF05618">
    <property type="entry name" value="Zn_protease"/>
    <property type="match status" value="1"/>
</dbReference>
<dbReference type="AlphaFoldDB" id="A0A6C2UJZ7"/>
<proteinExistence type="predicted"/>
<dbReference type="EMBL" id="CAAHFH010000001">
    <property type="protein sequence ID" value="VGO20203.1"/>
    <property type="molecule type" value="Genomic_DNA"/>
</dbReference>
<keyword evidence="1" id="KW-0732">Signal</keyword>
<evidence type="ECO:0000313" key="3">
    <source>
        <dbReference type="EMBL" id="VGO20203.1"/>
    </source>
</evidence>